<dbReference type="Proteomes" id="UP000241808">
    <property type="component" value="Unassembled WGS sequence"/>
</dbReference>
<dbReference type="HAMAP" id="MF_01895">
    <property type="entry name" value="RNase_R"/>
    <property type="match status" value="1"/>
</dbReference>
<feature type="region of interest" description="Disordered" evidence="8">
    <location>
        <begin position="266"/>
        <end position="286"/>
    </location>
</feature>
<dbReference type="SMART" id="SM00316">
    <property type="entry name" value="S1"/>
    <property type="match status" value="1"/>
</dbReference>
<dbReference type="InterPro" id="IPR040476">
    <property type="entry name" value="CSD2"/>
</dbReference>
<protein>
    <recommendedName>
        <fullName evidence="7">Ribonuclease R</fullName>
        <shortName evidence="7">RNase R</shortName>
        <ecNumber evidence="7">3.1.13.1</ecNumber>
    </recommendedName>
</protein>
<evidence type="ECO:0000313" key="10">
    <source>
        <dbReference type="EMBL" id="PTM57325.1"/>
    </source>
</evidence>
<evidence type="ECO:0000256" key="2">
    <source>
        <dbReference type="ARBA" id="ARBA00022490"/>
    </source>
</evidence>
<evidence type="ECO:0000256" key="5">
    <source>
        <dbReference type="ARBA" id="ARBA00022839"/>
    </source>
</evidence>
<dbReference type="AlphaFoldDB" id="A0A2T4Z613"/>
<dbReference type="InterPro" id="IPR003029">
    <property type="entry name" value="S1_domain"/>
</dbReference>
<dbReference type="Pfam" id="PF00575">
    <property type="entry name" value="S1"/>
    <property type="match status" value="1"/>
</dbReference>
<keyword evidence="4 7" id="KW-0378">Hydrolase</keyword>
<dbReference type="SMART" id="SM00955">
    <property type="entry name" value="RNB"/>
    <property type="match status" value="1"/>
</dbReference>
<evidence type="ECO:0000256" key="8">
    <source>
        <dbReference type="SAM" id="MobiDB-lite"/>
    </source>
</evidence>
<keyword evidence="3 7" id="KW-0540">Nuclease</keyword>
<proteinExistence type="inferred from homology"/>
<dbReference type="Pfam" id="PF00773">
    <property type="entry name" value="RNB"/>
    <property type="match status" value="1"/>
</dbReference>
<evidence type="ECO:0000259" key="9">
    <source>
        <dbReference type="PROSITE" id="PS50126"/>
    </source>
</evidence>
<dbReference type="EMBL" id="PZZL01000004">
    <property type="protein sequence ID" value="PTM57325.1"/>
    <property type="molecule type" value="Genomic_DNA"/>
</dbReference>
<dbReference type="NCBIfam" id="TIGR02063">
    <property type="entry name" value="RNase_R"/>
    <property type="match status" value="1"/>
</dbReference>
<keyword evidence="2 7" id="KW-0963">Cytoplasm</keyword>
<comment type="similarity">
    <text evidence="7">Belongs to the RNR ribonuclease family. RNase R subfamily.</text>
</comment>
<name>A0A2T4Z613_9HYPH</name>
<feature type="compositionally biased region" description="Basic and acidic residues" evidence="8">
    <location>
        <begin position="269"/>
        <end position="282"/>
    </location>
</feature>
<evidence type="ECO:0000256" key="1">
    <source>
        <dbReference type="ARBA" id="ARBA00001849"/>
    </source>
</evidence>
<accession>A0A2T4Z613</accession>
<comment type="caution">
    <text evidence="10">The sequence shown here is derived from an EMBL/GenBank/DDBJ whole genome shotgun (WGS) entry which is preliminary data.</text>
</comment>
<evidence type="ECO:0000256" key="4">
    <source>
        <dbReference type="ARBA" id="ARBA00022801"/>
    </source>
</evidence>
<dbReference type="NCBIfam" id="TIGR00358">
    <property type="entry name" value="3_prime_RNase"/>
    <property type="match status" value="1"/>
</dbReference>
<organism evidence="10 11">
    <name type="scientific">Phreatobacter oligotrophus</name>
    <dbReference type="NCBI Taxonomy" id="1122261"/>
    <lineage>
        <taxon>Bacteria</taxon>
        <taxon>Pseudomonadati</taxon>
        <taxon>Pseudomonadota</taxon>
        <taxon>Alphaproteobacteria</taxon>
        <taxon>Hyphomicrobiales</taxon>
        <taxon>Phreatobacteraceae</taxon>
        <taxon>Phreatobacter</taxon>
    </lineage>
</organism>
<dbReference type="GO" id="GO:0005829">
    <property type="term" value="C:cytosol"/>
    <property type="evidence" value="ECO:0007669"/>
    <property type="project" value="TreeGrafter"/>
</dbReference>
<dbReference type="Pfam" id="PF17876">
    <property type="entry name" value="CSD2"/>
    <property type="match status" value="1"/>
</dbReference>
<evidence type="ECO:0000256" key="7">
    <source>
        <dbReference type="HAMAP-Rule" id="MF_01895"/>
    </source>
</evidence>
<dbReference type="PANTHER" id="PTHR23355:SF9">
    <property type="entry name" value="DIS3-LIKE EXONUCLEASE 2"/>
    <property type="match status" value="1"/>
</dbReference>
<dbReference type="InterPro" id="IPR011805">
    <property type="entry name" value="RNase_R"/>
</dbReference>
<evidence type="ECO:0000256" key="6">
    <source>
        <dbReference type="ARBA" id="ARBA00022884"/>
    </source>
</evidence>
<comment type="catalytic activity">
    <reaction evidence="1 7">
        <text>Exonucleolytic cleavage in the 3'- to 5'-direction to yield nucleoside 5'-phosphates.</text>
        <dbReference type="EC" id="3.1.13.1"/>
    </reaction>
</comment>
<comment type="subcellular location">
    <subcellularLocation>
        <location evidence="7">Cytoplasm</location>
    </subcellularLocation>
</comment>
<feature type="domain" description="S1 motif" evidence="9">
    <location>
        <begin position="634"/>
        <end position="715"/>
    </location>
</feature>
<comment type="function">
    <text evidence="7">3'-5' exoribonuclease that releases 5'-nucleoside monophosphates and is involved in maturation of structured RNAs.</text>
</comment>
<gene>
    <name evidence="7" type="primary">rnr</name>
    <name evidence="10" type="ORF">C8P69_104376</name>
</gene>
<sequence length="762" mass="83237">MPSREEVLAFIASQTGRVGKREISRHFGLHGADKVALKHLLKDIVDEGLVAKGRGKLVKHGALPQVVVVDVITRDADGDLVGTPAEWDEEEHGPAPSILIALPHRPRPGDPIPGLGDRALVRLSDGGGPSDDPRPVGRVMKILDRGRARTIGVFRAVPGHGGRLLPIDKKNVGRELAIPEEAIGEARDGDLVAVDIVRTSRFGPPVARVRERLGNLKSERAVSLIALEVHGIPHVFRADTLAEAERAEPVGLGRREDWRKLPLVTIDPPDAKDHDDAVHAEPDTSGDNPGGFILTIAIADVAAYVRPGTALDREAAVRGNSVYFPDRVVPMLPERISNDLCSLRPREDRPAMACRVVIRADGRRKSHSFHRIMMRSAAKLAYAQAQAAIDGHTDETTEMLLEPVLKPLWEAYAALKRARDDREPLDLDLPERKILLKPDGTVDRVVVPQRLDAHRLIEEMMILANVCAAETLEKHRTPCMYRIHDAPSMEKLMTLKEFLKSVDISLPKAALLRPSHFNQILSRAAEGDSAAVVNQVVLRSQSQAEYSPENIGHFGLALRRYAHFTSPIRRYADLIVHRGLIKALGLGQDGLTDGQASALAEIGAEISAAERRAMAAERETIDRLIAAHLSERVGDIFAGRIAGLTRSGLFVKLDETGADGFVPAATIGGDYYRFDEGLQALVGTRTGESWRLGDPVTVRLVEAAPVAGALRFELMSDGRSDLVGSRPSAHKGRRRDDGFTNGRRARPGDKPAKPPWKKKGRR</sequence>
<keyword evidence="6 7" id="KW-0694">RNA-binding</keyword>
<dbReference type="GO" id="GO:0008859">
    <property type="term" value="F:exoribonuclease II activity"/>
    <property type="evidence" value="ECO:0007669"/>
    <property type="project" value="UniProtKB-UniRule"/>
</dbReference>
<dbReference type="CDD" id="cd04471">
    <property type="entry name" value="S1_RNase_R"/>
    <property type="match status" value="1"/>
</dbReference>
<dbReference type="SUPFAM" id="SSF50249">
    <property type="entry name" value="Nucleic acid-binding proteins"/>
    <property type="match status" value="2"/>
</dbReference>
<dbReference type="GO" id="GO:0003723">
    <property type="term" value="F:RNA binding"/>
    <property type="evidence" value="ECO:0007669"/>
    <property type="project" value="UniProtKB-UniRule"/>
</dbReference>
<evidence type="ECO:0000313" key="11">
    <source>
        <dbReference type="Proteomes" id="UP000241808"/>
    </source>
</evidence>
<dbReference type="InterPro" id="IPR004476">
    <property type="entry name" value="RNase_II/RNase_R"/>
</dbReference>
<dbReference type="PANTHER" id="PTHR23355">
    <property type="entry name" value="RIBONUCLEASE"/>
    <property type="match status" value="1"/>
</dbReference>
<reference evidence="10 11" key="1">
    <citation type="submission" date="2018-04" db="EMBL/GenBank/DDBJ databases">
        <title>Genomic Encyclopedia of Archaeal and Bacterial Type Strains, Phase II (KMG-II): from individual species to whole genera.</title>
        <authorList>
            <person name="Goeker M."/>
        </authorList>
    </citation>
    <scope>NUCLEOTIDE SEQUENCE [LARGE SCALE GENOMIC DNA]</scope>
    <source>
        <strain evidence="10 11">DSM 25521</strain>
    </source>
</reference>
<keyword evidence="11" id="KW-1185">Reference proteome</keyword>
<dbReference type="InterPro" id="IPR001900">
    <property type="entry name" value="RNase_II/R"/>
</dbReference>
<keyword evidence="5 7" id="KW-0269">Exonuclease</keyword>
<feature type="region of interest" description="Disordered" evidence="8">
    <location>
        <begin position="721"/>
        <end position="762"/>
    </location>
</feature>
<dbReference type="OrthoDB" id="9764149at2"/>
<dbReference type="EC" id="3.1.13.1" evidence="7"/>
<dbReference type="InterPro" id="IPR022966">
    <property type="entry name" value="RNase_II/R_CS"/>
</dbReference>
<evidence type="ECO:0000256" key="3">
    <source>
        <dbReference type="ARBA" id="ARBA00022722"/>
    </source>
</evidence>
<dbReference type="RefSeq" id="WP_108177242.1">
    <property type="nucleotide sequence ID" value="NZ_PZZL01000004.1"/>
</dbReference>
<dbReference type="GO" id="GO:0006402">
    <property type="term" value="P:mRNA catabolic process"/>
    <property type="evidence" value="ECO:0007669"/>
    <property type="project" value="TreeGrafter"/>
</dbReference>
<dbReference type="InterPro" id="IPR050180">
    <property type="entry name" value="RNR_Ribonuclease"/>
</dbReference>
<dbReference type="Gene3D" id="2.40.50.140">
    <property type="entry name" value="Nucleic acid-binding proteins"/>
    <property type="match status" value="1"/>
</dbReference>
<dbReference type="PROSITE" id="PS01175">
    <property type="entry name" value="RIBONUCLEASE_II"/>
    <property type="match status" value="1"/>
</dbReference>
<dbReference type="PROSITE" id="PS50126">
    <property type="entry name" value="S1"/>
    <property type="match status" value="1"/>
</dbReference>
<dbReference type="InterPro" id="IPR012340">
    <property type="entry name" value="NA-bd_OB-fold"/>
</dbReference>